<evidence type="ECO:0000313" key="3">
    <source>
        <dbReference type="EMBL" id="OTY35265.1"/>
    </source>
</evidence>
<evidence type="ECO:0000259" key="2">
    <source>
        <dbReference type="Pfam" id="PF01370"/>
    </source>
</evidence>
<comment type="similarity">
    <text evidence="1">Belongs to the NAD(P)-dependent epimerase/dehydratase family.</text>
</comment>
<dbReference type="InterPro" id="IPR020904">
    <property type="entry name" value="Sc_DH/Rdtase_CS"/>
</dbReference>
<dbReference type="InterPro" id="IPR001509">
    <property type="entry name" value="Epimerase_deHydtase"/>
</dbReference>
<evidence type="ECO:0000256" key="1">
    <source>
        <dbReference type="ARBA" id="ARBA00007637"/>
    </source>
</evidence>
<evidence type="ECO:0000313" key="4">
    <source>
        <dbReference type="Proteomes" id="UP000195089"/>
    </source>
</evidence>
<dbReference type="Gene3D" id="3.40.50.720">
    <property type="entry name" value="NAD(P)-binding Rossmann-like Domain"/>
    <property type="match status" value="1"/>
</dbReference>
<feature type="domain" description="NAD-dependent epimerase/dehydratase" evidence="2">
    <location>
        <begin position="11"/>
        <end position="240"/>
    </location>
</feature>
<dbReference type="RefSeq" id="WP_088120629.1">
    <property type="nucleotide sequence ID" value="NZ_NFDL01000118.1"/>
</dbReference>
<dbReference type="Proteomes" id="UP000195089">
    <property type="component" value="Unassembled WGS sequence"/>
</dbReference>
<accession>A0A243B0B4</accession>
<dbReference type="Pfam" id="PF01370">
    <property type="entry name" value="Epimerase"/>
    <property type="match status" value="1"/>
</dbReference>
<dbReference type="PROSITE" id="PS00061">
    <property type="entry name" value="ADH_SHORT"/>
    <property type="match status" value="1"/>
</dbReference>
<reference evidence="3 4" key="1">
    <citation type="submission" date="2016-10" db="EMBL/GenBank/DDBJ databases">
        <title>Comparative genomics of Bacillus thuringiensis reveals a path to pathogens against multiple invertebrate hosts.</title>
        <authorList>
            <person name="Zheng J."/>
            <person name="Gao Q."/>
            <person name="Liu H."/>
            <person name="Peng D."/>
            <person name="Ruan L."/>
            <person name="Sun M."/>
        </authorList>
    </citation>
    <scope>NUCLEOTIDE SEQUENCE [LARGE SCALE GENOMIC DNA]</scope>
    <source>
        <strain evidence="3">BGSC 4BX1</strain>
    </source>
</reference>
<organism evidence="3 4">
    <name type="scientific">Bacillus thuringiensis serovar pingluonsis</name>
    <dbReference type="NCBI Taxonomy" id="180881"/>
    <lineage>
        <taxon>Bacteria</taxon>
        <taxon>Bacillati</taxon>
        <taxon>Bacillota</taxon>
        <taxon>Bacilli</taxon>
        <taxon>Bacillales</taxon>
        <taxon>Bacillaceae</taxon>
        <taxon>Bacillus</taxon>
        <taxon>Bacillus cereus group</taxon>
    </lineage>
</organism>
<gene>
    <name evidence="3" type="ORF">BK742_26625</name>
</gene>
<dbReference type="AlphaFoldDB" id="A0A243B0B4"/>
<dbReference type="PANTHER" id="PTHR43000">
    <property type="entry name" value="DTDP-D-GLUCOSE 4,6-DEHYDRATASE-RELATED"/>
    <property type="match status" value="1"/>
</dbReference>
<protein>
    <submittedName>
        <fullName evidence="3">CDP-abequose synthase</fullName>
    </submittedName>
</protein>
<dbReference type="SUPFAM" id="SSF51735">
    <property type="entry name" value="NAD(P)-binding Rossmann-fold domains"/>
    <property type="match status" value="1"/>
</dbReference>
<proteinExistence type="inferred from homology"/>
<name>A0A243B0B4_BACTU</name>
<comment type="caution">
    <text evidence="3">The sequence shown here is derived from an EMBL/GenBank/DDBJ whole genome shotgun (WGS) entry which is preliminary data.</text>
</comment>
<sequence length="319" mass="36484">MITSFKNKTFLITGGYGFIGSHLVRRLLNLQAKIVLFIRTSSNSWRLMDILKNIETYEIDIRDKKQVQDAIKKVNPDYIFHLAAYGVDSAHTDYMHAIETNIIGTCNIIQAAKLVNCKKIIHMGSSSEYGNKMEPIHENMLLTPVDIYGSTKAAATILAHQIASENNINLITLRPFGIFGEAEEPHKIFSYIILQVLQNKDVNLTLCNQLRDYCYIENIIDACILVVENNTVQNDIFNIGSGTIHPLKHYVELLFKHLNTNSRPNYGAISSRTNERWIPEADVHKIKKSLSWEPRINIEEGIIKTINWYKNNTHLYLIP</sequence>
<dbReference type="InterPro" id="IPR036291">
    <property type="entry name" value="NAD(P)-bd_dom_sf"/>
</dbReference>
<dbReference type="EMBL" id="NFDL01000118">
    <property type="protein sequence ID" value="OTY35265.1"/>
    <property type="molecule type" value="Genomic_DNA"/>
</dbReference>